<dbReference type="EMBL" id="CP125942">
    <property type="protein sequence ID" value="XAO44932.1"/>
    <property type="molecule type" value="Genomic_DNA"/>
</dbReference>
<sequence length="140" mass="15874">MMNEEELPQAHKNFTRHFTATFYEDESCEFAPFGSDEGWDTLQEAAEYRNELNSGSTVADVLEITEAPISGEWGKTPSAEEWYEDATFIVAAAFTLLRLTGQIDEAGRVRALEALDILIEFFGDEPELLQQKEDLQSWKS</sequence>
<evidence type="ECO:0000313" key="2">
    <source>
        <dbReference type="Proteomes" id="UP001486888"/>
    </source>
</evidence>
<name>A0AAU6WBL7_9MICC</name>
<evidence type="ECO:0000313" key="1">
    <source>
        <dbReference type="EMBL" id="XAO44932.1"/>
    </source>
</evidence>
<dbReference type="AlphaFoldDB" id="A0AAU6WBL7"/>
<dbReference type="RefSeq" id="WP_345470097.1">
    <property type="nucleotide sequence ID" value="NZ_CP125942.1"/>
</dbReference>
<proteinExistence type="predicted"/>
<gene>
    <name evidence="1" type="ORF">QMQ05_11255</name>
</gene>
<accession>A0AAU6WBL7</accession>
<dbReference type="Proteomes" id="UP001486888">
    <property type="component" value="Chromosome"/>
</dbReference>
<keyword evidence="2" id="KW-1185">Reference proteome</keyword>
<protein>
    <submittedName>
        <fullName evidence="1">Uncharacterized protein</fullName>
    </submittedName>
</protein>
<dbReference type="KEGG" id="gey:QMQ05_11255"/>
<reference evidence="1 2" key="1">
    <citation type="submission" date="2023-05" db="EMBL/GenBank/DDBJ databases">
        <title>Glutamicibacter sp. B1, complete genome.</title>
        <authorList>
            <person name="Long Y.H."/>
            <person name="Fang T."/>
            <person name="Li X.Y."/>
        </authorList>
    </citation>
    <scope>NUCLEOTIDE SEQUENCE [LARGE SCALE GENOMIC DNA]</scope>
    <source>
        <strain evidence="1 2">B1</strain>
    </source>
</reference>
<organism evidence="1 2">
    <name type="scientific">Glutamicibacter ectropisis</name>
    <dbReference type="NCBI Taxonomy" id="3046593"/>
    <lineage>
        <taxon>Bacteria</taxon>
        <taxon>Bacillati</taxon>
        <taxon>Actinomycetota</taxon>
        <taxon>Actinomycetes</taxon>
        <taxon>Micrococcales</taxon>
        <taxon>Micrococcaceae</taxon>
        <taxon>Glutamicibacter</taxon>
    </lineage>
</organism>